<proteinExistence type="predicted"/>
<reference evidence="8" key="1">
    <citation type="submission" date="2016-10" db="EMBL/GenBank/DDBJ databases">
        <authorList>
            <person name="Varghese N."/>
            <person name="Submissions S."/>
        </authorList>
    </citation>
    <scope>NUCLEOTIDE SEQUENCE [LARGE SCALE GENOMIC DNA]</scope>
    <source>
        <strain evidence="8">JCM 14963</strain>
    </source>
</reference>
<gene>
    <name evidence="6" type="ORF">NBRC116187_25080</name>
    <name evidence="7" type="ORF">SAMN05216271_2282</name>
</gene>
<feature type="DNA-binding region" description="H-T-H motif" evidence="4">
    <location>
        <begin position="29"/>
        <end position="48"/>
    </location>
</feature>
<dbReference type="AlphaFoldDB" id="A0A1H1TIV8"/>
<accession>A0A1H1TIV8</accession>
<dbReference type="STRING" id="472181.SAMN05216271_2282"/>
<dbReference type="InterPro" id="IPR036271">
    <property type="entry name" value="Tet_transcr_reg_TetR-rel_C_sf"/>
</dbReference>
<evidence type="ECO:0000313" key="9">
    <source>
        <dbReference type="Proteomes" id="UP001486808"/>
    </source>
</evidence>
<evidence type="ECO:0000256" key="2">
    <source>
        <dbReference type="ARBA" id="ARBA00023125"/>
    </source>
</evidence>
<keyword evidence="3" id="KW-0804">Transcription</keyword>
<dbReference type="Gene3D" id="1.10.357.10">
    <property type="entry name" value="Tetracycline Repressor, domain 2"/>
    <property type="match status" value="1"/>
</dbReference>
<protein>
    <submittedName>
        <fullName evidence="7">DNA-binding transcriptional regulator, AcrR family</fullName>
    </submittedName>
    <submittedName>
        <fullName evidence="6">TetR/AcrR family transcriptional regulator</fullName>
    </submittedName>
</protein>
<evidence type="ECO:0000313" key="8">
    <source>
        <dbReference type="Proteomes" id="UP000243413"/>
    </source>
</evidence>
<dbReference type="Gene3D" id="1.10.10.60">
    <property type="entry name" value="Homeodomain-like"/>
    <property type="match status" value="1"/>
</dbReference>
<keyword evidence="2 4" id="KW-0238">DNA-binding</keyword>
<dbReference type="EMBL" id="LT629763">
    <property type="protein sequence ID" value="SDS60150.1"/>
    <property type="molecule type" value="Genomic_DNA"/>
</dbReference>
<sequence length="203" mass="22748">MPRPARHDRSIALDKAVDLFWQRGYHATSMKHIEQALDMRPGSLYATFGSKRELFSETLTRYAQWMGEELAQCLAAEGNLVAGFQQYLRNLAGPCLVREGMPPRACMVIKTLLEVNAEEPALQQQANQVLDQMEKLFTEQLTRAQAQGELRAEVDCARLARLLQGQVIGLRSFAQRDTDPAHIEALAEDMGALFLPYLARSSA</sequence>
<name>A0A1H1TIV8_9GAMM</name>
<organism evidence="7 8">
    <name type="scientific">Halopseudomonas sabulinigri</name>
    <dbReference type="NCBI Taxonomy" id="472181"/>
    <lineage>
        <taxon>Bacteria</taxon>
        <taxon>Pseudomonadati</taxon>
        <taxon>Pseudomonadota</taxon>
        <taxon>Gammaproteobacteria</taxon>
        <taxon>Pseudomonadales</taxon>
        <taxon>Pseudomonadaceae</taxon>
        <taxon>Halopseudomonas</taxon>
    </lineage>
</organism>
<dbReference type="GO" id="GO:0003677">
    <property type="term" value="F:DNA binding"/>
    <property type="evidence" value="ECO:0007669"/>
    <property type="project" value="UniProtKB-UniRule"/>
</dbReference>
<feature type="domain" description="HTH tetR-type" evidence="5">
    <location>
        <begin position="6"/>
        <end position="66"/>
    </location>
</feature>
<dbReference type="SUPFAM" id="SSF46689">
    <property type="entry name" value="Homeodomain-like"/>
    <property type="match status" value="1"/>
</dbReference>
<dbReference type="InterPro" id="IPR009057">
    <property type="entry name" value="Homeodomain-like_sf"/>
</dbReference>
<evidence type="ECO:0000313" key="6">
    <source>
        <dbReference type="EMBL" id="GAA6132148.1"/>
    </source>
</evidence>
<keyword evidence="9" id="KW-1185">Reference proteome</keyword>
<reference evidence="7" key="2">
    <citation type="submission" date="2016-10" db="EMBL/GenBank/DDBJ databases">
        <authorList>
            <person name="de Groot N.N."/>
        </authorList>
    </citation>
    <scope>NUCLEOTIDE SEQUENCE [LARGE SCALE GENOMIC DNA]</scope>
    <source>
        <strain evidence="7">JCM 14963</strain>
    </source>
</reference>
<evidence type="ECO:0000256" key="1">
    <source>
        <dbReference type="ARBA" id="ARBA00023015"/>
    </source>
</evidence>
<dbReference type="InterPro" id="IPR011075">
    <property type="entry name" value="TetR_C"/>
</dbReference>
<evidence type="ECO:0000313" key="7">
    <source>
        <dbReference type="EMBL" id="SDS60150.1"/>
    </source>
</evidence>
<dbReference type="SUPFAM" id="SSF48498">
    <property type="entry name" value="Tetracyclin repressor-like, C-terminal domain"/>
    <property type="match status" value="1"/>
</dbReference>
<evidence type="ECO:0000259" key="5">
    <source>
        <dbReference type="PROSITE" id="PS50977"/>
    </source>
</evidence>
<dbReference type="Proteomes" id="UP000243413">
    <property type="component" value="Chromosome I"/>
</dbReference>
<reference evidence="6 9" key="3">
    <citation type="submission" date="2024-04" db="EMBL/GenBank/DDBJ databases">
        <title>Draft genome sequence of Halopseudomonas sabulinigri NBRC 116187.</title>
        <authorList>
            <person name="Miyakawa T."/>
            <person name="Kusuya Y."/>
            <person name="Miura T."/>
        </authorList>
    </citation>
    <scope>NUCLEOTIDE SEQUENCE [LARGE SCALE GENOMIC DNA]</scope>
    <source>
        <strain evidence="6 9">4NH20-0042</strain>
    </source>
</reference>
<dbReference type="Pfam" id="PF00440">
    <property type="entry name" value="TetR_N"/>
    <property type="match status" value="1"/>
</dbReference>
<evidence type="ECO:0000256" key="3">
    <source>
        <dbReference type="ARBA" id="ARBA00023163"/>
    </source>
</evidence>
<dbReference type="PROSITE" id="PS50977">
    <property type="entry name" value="HTH_TETR_2"/>
    <property type="match status" value="1"/>
</dbReference>
<keyword evidence="1" id="KW-0805">Transcription regulation</keyword>
<dbReference type="Proteomes" id="UP001486808">
    <property type="component" value="Unassembled WGS sequence"/>
</dbReference>
<dbReference type="OrthoDB" id="270177at2"/>
<dbReference type="RefSeq" id="WP_092286723.1">
    <property type="nucleotide sequence ID" value="NZ_BAABWD010000003.1"/>
</dbReference>
<dbReference type="Pfam" id="PF16925">
    <property type="entry name" value="TetR_C_13"/>
    <property type="match status" value="1"/>
</dbReference>
<dbReference type="EMBL" id="BAABWD010000003">
    <property type="protein sequence ID" value="GAA6132148.1"/>
    <property type="molecule type" value="Genomic_DNA"/>
</dbReference>
<dbReference type="PANTHER" id="PTHR47506:SF10">
    <property type="entry name" value="TRANSCRIPTIONAL REGULATORY PROTEIN"/>
    <property type="match status" value="1"/>
</dbReference>
<dbReference type="InterPro" id="IPR001647">
    <property type="entry name" value="HTH_TetR"/>
</dbReference>
<evidence type="ECO:0000256" key="4">
    <source>
        <dbReference type="PROSITE-ProRule" id="PRU00335"/>
    </source>
</evidence>
<dbReference type="PANTHER" id="PTHR47506">
    <property type="entry name" value="TRANSCRIPTIONAL REGULATORY PROTEIN"/>
    <property type="match status" value="1"/>
</dbReference>